<gene>
    <name evidence="1" type="ordered locus">BCE_4692</name>
</gene>
<proteinExistence type="predicted"/>
<protein>
    <submittedName>
        <fullName evidence="1">HD domain protein</fullName>
    </submittedName>
</protein>
<dbReference type="EMBL" id="AE017194">
    <property type="protein sequence ID" value="AAS43593.1"/>
    <property type="molecule type" value="Genomic_DNA"/>
</dbReference>
<organism evidence="1 2">
    <name type="scientific">Bacillus cereus (strain ATCC 10987 / NRS 248)</name>
    <dbReference type="NCBI Taxonomy" id="222523"/>
    <lineage>
        <taxon>Bacteria</taxon>
        <taxon>Bacillati</taxon>
        <taxon>Bacillota</taxon>
        <taxon>Bacilli</taxon>
        <taxon>Bacillales</taxon>
        <taxon>Bacillaceae</taxon>
        <taxon>Bacillus</taxon>
        <taxon>Bacillus cereus group</taxon>
    </lineage>
</organism>
<evidence type="ECO:0000313" key="2">
    <source>
        <dbReference type="Proteomes" id="UP000002527"/>
    </source>
</evidence>
<dbReference type="Proteomes" id="UP000002527">
    <property type="component" value="Chromosome"/>
</dbReference>
<evidence type="ECO:0000313" key="1">
    <source>
        <dbReference type="EMBL" id="AAS43593.1"/>
    </source>
</evidence>
<accession>Q72ZH6</accession>
<dbReference type="AlphaFoldDB" id="Q72ZH6"/>
<dbReference type="KEGG" id="bca:BCE_4692"/>
<reference evidence="1 2" key="1">
    <citation type="journal article" date="2004" name="Nucleic Acids Res.">
        <title>The genome sequence of Bacillus cereus ATCC 10987 reveals metabolic adaptations and a large plasmid related to Bacillus anthracis pXO1.</title>
        <authorList>
            <person name="Rasko D.A."/>
            <person name="Ravel J."/>
            <person name="Okstad O.A."/>
            <person name="Helgason E."/>
            <person name="Cer R.Z."/>
            <person name="Jiang L."/>
            <person name="Shores K.A."/>
            <person name="Fouts D.E."/>
            <person name="Tourasse N.J."/>
            <person name="Angiuoli S.V."/>
            <person name="Kolonay J."/>
            <person name="Nelson W.C."/>
            <person name="Kolsto A.-B."/>
            <person name="Fraser C.M."/>
            <person name="Read T.D."/>
        </authorList>
    </citation>
    <scope>NUCLEOTIDE SEQUENCE [LARGE SCALE GENOMIC DNA]</scope>
    <source>
        <strain evidence="2">ATCC 10987 / NRS 248</strain>
    </source>
</reference>
<name>Q72ZH6_BACC1</name>
<sequence length="96" mass="11136">MLIRLGEHPKLAKEISIAILLHTDSFLVEQEIERTSLQNIIKWADEADEEPGGAHHYRTISYEKALKAIQQLDRLVERELQIEQSKSNNKAEHSYQ</sequence>
<dbReference type="HOGENOM" id="CLU_2353852_0_0_9"/>